<keyword evidence="2" id="KW-0863">Zinc-finger</keyword>
<protein>
    <submittedName>
        <fullName evidence="7">Very-long-chain 3-oxoacyl-CoA reductase-like protein</fullName>
    </submittedName>
</protein>
<evidence type="ECO:0000259" key="6">
    <source>
        <dbReference type="Pfam" id="PF22936"/>
    </source>
</evidence>
<evidence type="ECO:0000313" key="8">
    <source>
        <dbReference type="Proteomes" id="UP001151760"/>
    </source>
</evidence>
<dbReference type="PROSITE" id="PS00518">
    <property type="entry name" value="ZF_RING_1"/>
    <property type="match status" value="1"/>
</dbReference>
<reference evidence="7" key="1">
    <citation type="journal article" date="2022" name="Int. J. Mol. Sci.">
        <title>Draft Genome of Tanacetum Coccineum: Genomic Comparison of Closely Related Tanacetum-Family Plants.</title>
        <authorList>
            <person name="Yamashiro T."/>
            <person name="Shiraishi A."/>
            <person name="Nakayama K."/>
            <person name="Satake H."/>
        </authorList>
    </citation>
    <scope>NUCLEOTIDE SEQUENCE</scope>
</reference>
<evidence type="ECO:0000256" key="4">
    <source>
        <dbReference type="ARBA" id="ARBA00023002"/>
    </source>
</evidence>
<gene>
    <name evidence="7" type="ORF">Tco_1056602</name>
</gene>
<organism evidence="7 8">
    <name type="scientific">Tanacetum coccineum</name>
    <dbReference type="NCBI Taxonomy" id="301880"/>
    <lineage>
        <taxon>Eukaryota</taxon>
        <taxon>Viridiplantae</taxon>
        <taxon>Streptophyta</taxon>
        <taxon>Embryophyta</taxon>
        <taxon>Tracheophyta</taxon>
        <taxon>Spermatophyta</taxon>
        <taxon>Magnoliopsida</taxon>
        <taxon>eudicotyledons</taxon>
        <taxon>Gunneridae</taxon>
        <taxon>Pentapetalae</taxon>
        <taxon>asterids</taxon>
        <taxon>campanulids</taxon>
        <taxon>Asterales</taxon>
        <taxon>Asteraceae</taxon>
        <taxon>Asteroideae</taxon>
        <taxon>Anthemideae</taxon>
        <taxon>Anthemidinae</taxon>
        <taxon>Tanacetum</taxon>
    </lineage>
</organism>
<feature type="region of interest" description="Disordered" evidence="5">
    <location>
        <begin position="306"/>
        <end position="347"/>
    </location>
</feature>
<feature type="region of interest" description="Disordered" evidence="5">
    <location>
        <begin position="713"/>
        <end position="749"/>
    </location>
</feature>
<keyword evidence="1" id="KW-0479">Metal-binding</keyword>
<dbReference type="Proteomes" id="UP001151760">
    <property type="component" value="Unassembled WGS sequence"/>
</dbReference>
<keyword evidence="4" id="KW-0560">Oxidoreductase</keyword>
<dbReference type="Pfam" id="PF22936">
    <property type="entry name" value="Pol_BBD"/>
    <property type="match status" value="1"/>
</dbReference>
<reference evidence="7" key="2">
    <citation type="submission" date="2022-01" db="EMBL/GenBank/DDBJ databases">
        <authorList>
            <person name="Yamashiro T."/>
            <person name="Shiraishi A."/>
            <person name="Satake H."/>
            <person name="Nakayama K."/>
        </authorList>
    </citation>
    <scope>NUCLEOTIDE SEQUENCE</scope>
</reference>
<dbReference type="SUPFAM" id="SSF51735">
    <property type="entry name" value="NAD(P)-binding Rossmann-fold domains"/>
    <property type="match status" value="1"/>
</dbReference>
<keyword evidence="3" id="KW-0862">Zinc</keyword>
<evidence type="ECO:0000313" key="7">
    <source>
        <dbReference type="EMBL" id="GJT82260.1"/>
    </source>
</evidence>
<dbReference type="Gene3D" id="3.40.50.720">
    <property type="entry name" value="NAD(P)-binding Rossmann-like Domain"/>
    <property type="match status" value="1"/>
</dbReference>
<dbReference type="EMBL" id="BQNB010019151">
    <property type="protein sequence ID" value="GJT82260.1"/>
    <property type="molecule type" value="Genomic_DNA"/>
</dbReference>
<accession>A0ABQ5H4H1</accession>
<dbReference type="Pfam" id="PF00106">
    <property type="entry name" value="adh_short"/>
    <property type="match status" value="1"/>
</dbReference>
<evidence type="ECO:0000256" key="2">
    <source>
        <dbReference type="ARBA" id="ARBA00022771"/>
    </source>
</evidence>
<dbReference type="InterPro" id="IPR054722">
    <property type="entry name" value="PolX-like_BBD"/>
</dbReference>
<feature type="compositionally biased region" description="Basic and acidic residues" evidence="5">
    <location>
        <begin position="332"/>
        <end position="341"/>
    </location>
</feature>
<name>A0ABQ5H4H1_9ASTR</name>
<dbReference type="SUPFAM" id="SSF57850">
    <property type="entry name" value="RING/U-box"/>
    <property type="match status" value="1"/>
</dbReference>
<dbReference type="PRINTS" id="PR00081">
    <property type="entry name" value="GDHRDH"/>
</dbReference>
<feature type="domain" description="Retrovirus-related Pol polyprotein from transposon TNT 1-94-like beta-barrel" evidence="6">
    <location>
        <begin position="613"/>
        <end position="664"/>
    </location>
</feature>
<evidence type="ECO:0000256" key="3">
    <source>
        <dbReference type="ARBA" id="ARBA00022833"/>
    </source>
</evidence>
<dbReference type="InterPro" id="IPR002347">
    <property type="entry name" value="SDR_fam"/>
</dbReference>
<sequence length="749" mass="83062">MQLSWFPFITLLGFLSLLKPTFNLLKWVFIAFIRPPKNLKNYGSWALITGVTDGIGKAFSFQLAQKGLDLILVSRNLAKLKQVSNEITLVHPTTKIKVFDVDFMSDDVPARVKAMQVVIRDEKLDVGVLVNNVGVTYPVARFFHEVDEEIWMKVVKVNVEGTSLVTKAVIQGMIERKKGAIVNIGSGAAIVVPSHPLYAIYAASKAPMFAAVILPSLRRLHYDLVELDYPMICGSKGETSRMVAPDNKKPENEMSFTNIDLEREDECGICLESCTKVVLPNCCHAMCINCYRVKFQADTRVYASTSSSKKLRKAKEPQKAVNPQLVEGLPDEPNRIEDKSAATDSNSNLESRASVAIALRSSVLQACTVTSGFIALAGVVIRQGSNFASSQGWPIADFSSAISCPNITRAVGLCICSISTRDWHWRSWSGSFHLQIWATFVGLAYGYATILTSSLIVPMASHAINNLIGGVIWRINHQKRSVKLKTRNIGRQIKALESVHAFYGIYMRYVNLVLAEYISFSTPKYRYYKDTEVPRPALEMIKRDLSMLRERHESKIRNSNLSESSTEKSLASLESTSVAFDANPKPNSCKQNSNAEFNLDNLLIALSVEDSDRFGDGSCVSIKGKGSILFQGKNEEQKLLKDVYYIPALRSNVISLGQATISGYDISIRGDFLTMRHSLCRGGLLIKVPRCANRLYKAQLIVGKEDTYEVGRESDEEVIPHSSLVTIHETSPESEEDNSGSDDTPNPLV</sequence>
<evidence type="ECO:0000256" key="5">
    <source>
        <dbReference type="SAM" id="MobiDB-lite"/>
    </source>
</evidence>
<dbReference type="PANTHER" id="PTHR43899:SF26">
    <property type="entry name" value="ENOYL-(ACYL CARRIER) REDUCTASE"/>
    <property type="match status" value="1"/>
</dbReference>
<comment type="caution">
    <text evidence="7">The sequence shown here is derived from an EMBL/GenBank/DDBJ whole genome shotgun (WGS) entry which is preliminary data.</text>
</comment>
<dbReference type="PANTHER" id="PTHR43899">
    <property type="entry name" value="RH59310P"/>
    <property type="match status" value="1"/>
</dbReference>
<keyword evidence="8" id="KW-1185">Reference proteome</keyword>
<dbReference type="InterPro" id="IPR017907">
    <property type="entry name" value="Znf_RING_CS"/>
</dbReference>
<evidence type="ECO:0000256" key="1">
    <source>
        <dbReference type="ARBA" id="ARBA00022723"/>
    </source>
</evidence>
<dbReference type="InterPro" id="IPR036291">
    <property type="entry name" value="NAD(P)-bd_dom_sf"/>
</dbReference>
<dbReference type="InterPro" id="IPR051019">
    <property type="entry name" value="VLCFA-Steroid_DH"/>
</dbReference>
<proteinExistence type="predicted"/>